<organism evidence="1 2">
    <name type="scientific">Taibaiella soli</name>
    <dbReference type="NCBI Taxonomy" id="1649169"/>
    <lineage>
        <taxon>Bacteria</taxon>
        <taxon>Pseudomonadati</taxon>
        <taxon>Bacteroidota</taxon>
        <taxon>Chitinophagia</taxon>
        <taxon>Chitinophagales</taxon>
        <taxon>Chitinophagaceae</taxon>
        <taxon>Taibaiella</taxon>
    </lineage>
</organism>
<evidence type="ECO:0000313" key="1">
    <source>
        <dbReference type="EMBL" id="PZF74285.1"/>
    </source>
</evidence>
<dbReference type="RefSeq" id="WP_110997701.1">
    <property type="nucleotide sequence ID" value="NZ_QKTW01000006.1"/>
</dbReference>
<proteinExistence type="predicted"/>
<dbReference type="AlphaFoldDB" id="A0A2W2AFL3"/>
<dbReference type="EMBL" id="QKTW01000006">
    <property type="protein sequence ID" value="PZF74285.1"/>
    <property type="molecule type" value="Genomic_DNA"/>
</dbReference>
<dbReference type="Proteomes" id="UP000248745">
    <property type="component" value="Unassembled WGS sequence"/>
</dbReference>
<dbReference type="OrthoDB" id="3689200at2"/>
<protein>
    <submittedName>
        <fullName evidence="1">Uncharacterized protein</fullName>
    </submittedName>
</protein>
<keyword evidence="2" id="KW-1185">Reference proteome</keyword>
<name>A0A2W2AFL3_9BACT</name>
<sequence length="114" mass="13466">MKNIYEFWVLQENLHRFLWVMSGTIYFDFSETDYEAILYGLISTDSDENIFYEHLFIGTDEDLYIEFARDGDWHSTDIIFITVKSNNPKTLEMINAVNVIGSLWEQSYKLSNGQ</sequence>
<reference evidence="1 2" key="1">
    <citation type="submission" date="2018-06" db="EMBL/GenBank/DDBJ databases">
        <title>Mucibacter soli gen. nov., sp. nov., a new member of the family Chitinophagaceae producing mucin.</title>
        <authorList>
            <person name="Kim M.-K."/>
            <person name="Park S."/>
            <person name="Kim T.-S."/>
            <person name="Joung Y."/>
            <person name="Han J.-H."/>
            <person name="Kim S.B."/>
        </authorList>
    </citation>
    <scope>NUCLEOTIDE SEQUENCE [LARGE SCALE GENOMIC DNA]</scope>
    <source>
        <strain evidence="1 2">R1-15</strain>
    </source>
</reference>
<evidence type="ECO:0000313" key="2">
    <source>
        <dbReference type="Proteomes" id="UP000248745"/>
    </source>
</evidence>
<accession>A0A2W2AFL3</accession>
<gene>
    <name evidence="1" type="ORF">DN068_04560</name>
</gene>
<comment type="caution">
    <text evidence="1">The sequence shown here is derived from an EMBL/GenBank/DDBJ whole genome shotgun (WGS) entry which is preliminary data.</text>
</comment>